<keyword evidence="7" id="KW-0653">Protein transport</keyword>
<evidence type="ECO:0000256" key="5">
    <source>
        <dbReference type="ARBA" id="ARBA00022519"/>
    </source>
</evidence>
<dbReference type="PROSITE" id="PS52015">
    <property type="entry name" value="TONB_CTD"/>
    <property type="match status" value="1"/>
</dbReference>
<keyword evidence="5" id="KW-0997">Cell inner membrane</keyword>
<evidence type="ECO:0000313" key="14">
    <source>
        <dbReference type="Proteomes" id="UP000637769"/>
    </source>
</evidence>
<evidence type="ECO:0000256" key="4">
    <source>
        <dbReference type="ARBA" id="ARBA00022475"/>
    </source>
</evidence>
<comment type="subcellular location">
    <subcellularLocation>
        <location evidence="1">Cell inner membrane</location>
        <topology evidence="1">Single-pass membrane protein</topology>
        <orientation evidence="1">Periplasmic side</orientation>
    </subcellularLocation>
</comment>
<dbReference type="InterPro" id="IPR051045">
    <property type="entry name" value="TonB-dependent_transducer"/>
</dbReference>
<feature type="domain" description="TonB C-terminal" evidence="12">
    <location>
        <begin position="206"/>
        <end position="299"/>
    </location>
</feature>
<keyword evidence="9 11" id="KW-0472">Membrane</keyword>
<comment type="similarity">
    <text evidence="2">Belongs to the TonB family.</text>
</comment>
<evidence type="ECO:0000256" key="11">
    <source>
        <dbReference type="SAM" id="Phobius"/>
    </source>
</evidence>
<feature type="compositionally biased region" description="Pro residues" evidence="10">
    <location>
        <begin position="154"/>
        <end position="167"/>
    </location>
</feature>
<keyword evidence="6 11" id="KW-0812">Transmembrane</keyword>
<protein>
    <recommendedName>
        <fullName evidence="12">TonB C-terminal domain-containing protein</fullName>
    </recommendedName>
</protein>
<keyword evidence="8 11" id="KW-1133">Transmembrane helix</keyword>
<dbReference type="Gene3D" id="3.30.1150.10">
    <property type="match status" value="1"/>
</dbReference>
<gene>
    <name evidence="13" type="ORF">GCM10007207_01500</name>
</gene>
<feature type="compositionally biased region" description="Pro residues" evidence="10">
    <location>
        <begin position="95"/>
        <end position="138"/>
    </location>
</feature>
<sequence length="299" mass="31618">MTARDLRPSLPASPAASPALTASGHAAIMPFRQAYQMHLQREAALRRRCGGYSAATVALVAGLALGLVAMVPSSSPPPYSPPPAAIAIDLAPEPASVPAPPQERPPGPPQMATPEPPAPEKPPEVMAPPSPAPLPPVPVPQKIKVVPVHRKVAPSPPMPKHLPPPIPTQSTADTAPPPSDAPLSTVSATNAKGAPSSREASQAKESWQGKLLARLERFKRYPPQAQAEHQEGTPMLRFTMDRKGHVLAASIVRPTGYTLLDEETLALIRRAEPLPEPPDTIEGATLTLTVPVEFYLETH</sequence>
<evidence type="ECO:0000256" key="8">
    <source>
        <dbReference type="ARBA" id="ARBA00022989"/>
    </source>
</evidence>
<feature type="region of interest" description="Disordered" evidence="10">
    <location>
        <begin position="151"/>
        <end position="206"/>
    </location>
</feature>
<dbReference type="PANTHER" id="PTHR33446">
    <property type="entry name" value="PROTEIN TONB-RELATED"/>
    <property type="match status" value="1"/>
</dbReference>
<evidence type="ECO:0000256" key="9">
    <source>
        <dbReference type="ARBA" id="ARBA00023136"/>
    </source>
</evidence>
<dbReference type="InterPro" id="IPR006260">
    <property type="entry name" value="TonB/TolA_C"/>
</dbReference>
<feature type="transmembrane region" description="Helical" evidence="11">
    <location>
        <begin position="52"/>
        <end position="71"/>
    </location>
</feature>
<evidence type="ECO:0000256" key="7">
    <source>
        <dbReference type="ARBA" id="ARBA00022927"/>
    </source>
</evidence>
<dbReference type="InterPro" id="IPR037682">
    <property type="entry name" value="TonB_C"/>
</dbReference>
<proteinExistence type="inferred from homology"/>
<accession>A0ABQ1L6Y9</accession>
<keyword evidence="3" id="KW-0813">Transport</keyword>
<evidence type="ECO:0000313" key="13">
    <source>
        <dbReference type="EMBL" id="GGC19946.1"/>
    </source>
</evidence>
<evidence type="ECO:0000256" key="6">
    <source>
        <dbReference type="ARBA" id="ARBA00022692"/>
    </source>
</evidence>
<evidence type="ECO:0000259" key="12">
    <source>
        <dbReference type="PROSITE" id="PS52015"/>
    </source>
</evidence>
<comment type="caution">
    <text evidence="13">The sequence shown here is derived from an EMBL/GenBank/DDBJ whole genome shotgun (WGS) entry which is preliminary data.</text>
</comment>
<organism evidence="13 14">
    <name type="scientific">Asaia siamensis</name>
    <dbReference type="NCBI Taxonomy" id="110479"/>
    <lineage>
        <taxon>Bacteria</taxon>
        <taxon>Pseudomonadati</taxon>
        <taxon>Pseudomonadota</taxon>
        <taxon>Alphaproteobacteria</taxon>
        <taxon>Acetobacterales</taxon>
        <taxon>Acetobacteraceae</taxon>
        <taxon>Asaia</taxon>
    </lineage>
</organism>
<keyword evidence="4" id="KW-1003">Cell membrane</keyword>
<reference evidence="14" key="1">
    <citation type="journal article" date="2019" name="Int. J. Syst. Evol. Microbiol.">
        <title>The Global Catalogue of Microorganisms (GCM) 10K type strain sequencing project: providing services to taxonomists for standard genome sequencing and annotation.</title>
        <authorList>
            <consortium name="The Broad Institute Genomics Platform"/>
            <consortium name="The Broad Institute Genome Sequencing Center for Infectious Disease"/>
            <person name="Wu L."/>
            <person name="Ma J."/>
        </authorList>
    </citation>
    <scope>NUCLEOTIDE SEQUENCE [LARGE SCALE GENOMIC DNA]</scope>
    <source>
        <strain evidence="14">CCM 7132</strain>
    </source>
</reference>
<evidence type="ECO:0000256" key="3">
    <source>
        <dbReference type="ARBA" id="ARBA00022448"/>
    </source>
</evidence>
<evidence type="ECO:0000256" key="10">
    <source>
        <dbReference type="SAM" id="MobiDB-lite"/>
    </source>
</evidence>
<keyword evidence="14" id="KW-1185">Reference proteome</keyword>
<evidence type="ECO:0000256" key="2">
    <source>
        <dbReference type="ARBA" id="ARBA00006555"/>
    </source>
</evidence>
<dbReference type="Proteomes" id="UP000637769">
    <property type="component" value="Unassembled WGS sequence"/>
</dbReference>
<evidence type="ECO:0000256" key="1">
    <source>
        <dbReference type="ARBA" id="ARBA00004383"/>
    </source>
</evidence>
<dbReference type="Pfam" id="PF03544">
    <property type="entry name" value="TonB_C"/>
    <property type="match status" value="1"/>
</dbReference>
<dbReference type="EMBL" id="BMCH01000001">
    <property type="protein sequence ID" value="GGC19946.1"/>
    <property type="molecule type" value="Genomic_DNA"/>
</dbReference>
<feature type="region of interest" description="Disordered" evidence="10">
    <location>
        <begin position="93"/>
        <end position="138"/>
    </location>
</feature>
<name>A0ABQ1L6Y9_9PROT</name>
<dbReference type="NCBIfam" id="TIGR01352">
    <property type="entry name" value="tonB_Cterm"/>
    <property type="match status" value="1"/>
</dbReference>
<dbReference type="SUPFAM" id="SSF74653">
    <property type="entry name" value="TolA/TonB C-terminal domain"/>
    <property type="match status" value="1"/>
</dbReference>
<dbReference type="RefSeq" id="WP_229719460.1">
    <property type="nucleotide sequence ID" value="NZ_BMCH01000001.1"/>
</dbReference>